<dbReference type="GO" id="GO:0005886">
    <property type="term" value="C:plasma membrane"/>
    <property type="evidence" value="ECO:0007669"/>
    <property type="project" value="TreeGrafter"/>
</dbReference>
<dbReference type="PANTHER" id="PTHR39220:SF1">
    <property type="entry name" value="TRANSMEMBRANE PROTEIN PVRIG"/>
    <property type="match status" value="1"/>
</dbReference>
<dbReference type="FunCoup" id="H0XWY2">
    <property type="interactions" value="207"/>
</dbReference>
<name>H0XWY2_OTOGA</name>
<feature type="region of interest" description="Disordered" evidence="1">
    <location>
        <begin position="292"/>
        <end position="320"/>
    </location>
</feature>
<reference evidence="4" key="3">
    <citation type="submission" date="2025-09" db="UniProtKB">
        <authorList>
            <consortium name="Ensembl"/>
        </authorList>
    </citation>
    <scope>IDENTIFICATION</scope>
</reference>
<dbReference type="InterPro" id="IPR034452">
    <property type="entry name" value="TM_PVRIG"/>
</dbReference>
<organism evidence="4 5">
    <name type="scientific">Otolemur garnettii</name>
    <name type="common">Small-eared galago</name>
    <name type="synonym">Garnett's greater bushbaby</name>
    <dbReference type="NCBI Taxonomy" id="30611"/>
    <lineage>
        <taxon>Eukaryota</taxon>
        <taxon>Metazoa</taxon>
        <taxon>Chordata</taxon>
        <taxon>Craniata</taxon>
        <taxon>Vertebrata</taxon>
        <taxon>Euteleostomi</taxon>
        <taxon>Mammalia</taxon>
        <taxon>Eutheria</taxon>
        <taxon>Euarchontoglires</taxon>
        <taxon>Primates</taxon>
        <taxon>Strepsirrhini</taxon>
        <taxon>Lorisiformes</taxon>
        <taxon>Galagidae</taxon>
        <taxon>Otolemur</taxon>
    </lineage>
</organism>
<reference evidence="4" key="2">
    <citation type="submission" date="2025-08" db="UniProtKB">
        <authorList>
            <consortium name="Ensembl"/>
        </authorList>
    </citation>
    <scope>IDENTIFICATION</scope>
</reference>
<keyword evidence="5" id="KW-1185">Reference proteome</keyword>
<evidence type="ECO:0000256" key="2">
    <source>
        <dbReference type="SAM" id="Phobius"/>
    </source>
</evidence>
<reference evidence="5" key="1">
    <citation type="submission" date="2011-03" db="EMBL/GenBank/DDBJ databases">
        <title>Version 3 of the genome sequence of Otolemur garnettii (Bushbaby).</title>
        <authorList>
            <consortium name="The Broad Institute Genome Sequencing Platform"/>
            <person name="Di Palma F."/>
            <person name="Johnson J."/>
            <person name="Lander E.S."/>
            <person name="Lindblad-Toh K."/>
            <person name="Jaffe D.B."/>
            <person name="Gnerre S."/>
            <person name="MacCallum I."/>
            <person name="Przybylski D."/>
            <person name="Ribeiro F.J."/>
            <person name="Burton J.N."/>
            <person name="Walker B.J."/>
            <person name="Sharpe T."/>
            <person name="Hall G."/>
        </authorList>
    </citation>
    <scope>NUCLEOTIDE SEQUENCE [LARGE SCALE GENOMIC DNA]</scope>
</reference>
<dbReference type="GO" id="GO:0050860">
    <property type="term" value="P:negative regulation of T cell receptor signaling pathway"/>
    <property type="evidence" value="ECO:0007669"/>
    <property type="project" value="InterPro"/>
</dbReference>
<dbReference type="Proteomes" id="UP000005225">
    <property type="component" value="Unassembled WGS sequence"/>
</dbReference>
<dbReference type="InParanoid" id="H0XWY2"/>
<accession>H0XWY2</accession>
<evidence type="ECO:0000313" key="4">
    <source>
        <dbReference type="Ensembl" id="ENSOGAP00000020625.1"/>
    </source>
</evidence>
<keyword evidence="2" id="KW-0812">Transmembrane</keyword>
<dbReference type="PANTHER" id="PTHR39220">
    <property type="entry name" value="TRANSMEMBRANE PROTEIN PVRIG"/>
    <property type="match status" value="1"/>
</dbReference>
<dbReference type="HOGENOM" id="CLU_862017_0_0_1"/>
<evidence type="ECO:0000313" key="5">
    <source>
        <dbReference type="Proteomes" id="UP000005225"/>
    </source>
</evidence>
<dbReference type="AlphaFoldDB" id="H0XWY2"/>
<proteinExistence type="predicted"/>
<feature type="domain" description="Transmembrane protein PVRIG immunoglobulin-like" evidence="3">
    <location>
        <begin position="41"/>
        <end position="152"/>
    </location>
</feature>
<keyword evidence="2" id="KW-1133">Transmembrane helix</keyword>
<evidence type="ECO:0000256" key="1">
    <source>
        <dbReference type="SAM" id="MobiDB-lite"/>
    </source>
</evidence>
<dbReference type="STRING" id="30611.ENSOGAP00000020625"/>
<sequence length="320" mass="34591">EQRAGAVPAAPKSGRERAMVGHRPLVLPWALLALCLTAGTPEVWVQVQMEATEFLSFTIRCEFLGSGSISLVTVSCGGPDRAGGTRLAVLHPELGTQQWPPARQARWETRSSVSLTLEELETRSLSANTTFCCKFASFPEGSQEACGAFLPSSDPGFPGPTPVPILRADLAGIMGVSGILLFGCIYLLHLLRQQRHWPVSKFQPPLTSTQAQPPVQAAGPTSLSTHHTLYSSINTSFCPAALDMVHPHRRLSWWTPFPTHTTRQPQATDPWASTARSSFISVENGLYAQAGERPLHTGPNLTPFADPLGPTAMQGRLRAQ</sequence>
<feature type="transmembrane region" description="Helical" evidence="2">
    <location>
        <begin position="170"/>
        <end position="191"/>
    </location>
</feature>
<evidence type="ECO:0000259" key="3">
    <source>
        <dbReference type="Pfam" id="PF25456"/>
    </source>
</evidence>
<dbReference type="Ensembl" id="ENSOGAT00000025447.1">
    <property type="protein sequence ID" value="ENSOGAP00000020625.1"/>
    <property type="gene ID" value="ENSOGAG00000026172.1"/>
</dbReference>
<dbReference type="eggNOG" id="KOG4433">
    <property type="taxonomic scope" value="Eukaryota"/>
</dbReference>
<dbReference type="Pfam" id="PF25456">
    <property type="entry name" value="Ig_PVRIG"/>
    <property type="match status" value="1"/>
</dbReference>
<dbReference type="OMA" id="GTQQWAP"/>
<dbReference type="InterPro" id="IPR057367">
    <property type="entry name" value="Ig_PVRIG"/>
</dbReference>
<dbReference type="EMBL" id="AAQR03148632">
    <property type="status" value="NOT_ANNOTATED_CDS"/>
    <property type="molecule type" value="Genomic_DNA"/>
</dbReference>
<dbReference type="GeneTree" id="ENSGT00390000017799"/>
<dbReference type="GO" id="GO:0038023">
    <property type="term" value="F:signaling receptor activity"/>
    <property type="evidence" value="ECO:0007669"/>
    <property type="project" value="InterPro"/>
</dbReference>
<keyword evidence="2" id="KW-0472">Membrane</keyword>
<protein>
    <submittedName>
        <fullName evidence="4">PVR related immunoglobulin domain containing</fullName>
    </submittedName>
</protein>